<dbReference type="Gene3D" id="1.25.40.10">
    <property type="entry name" value="Tetratricopeptide repeat domain"/>
    <property type="match status" value="2"/>
</dbReference>
<sequence length="543" mass="61358">MFTRRAPSILRFVRAFATSRPPVSPPRKLLRPYDLALQLKQLSADGNIDAAVQRLQSVPRDAQNVPAWNTMLSLCMSHKKFQLAYALFIDMKRRGFSPNISTFVTMFKGLSQIDDWSNHPKQLANAHALYHYYLAYTLSIKHHDPGNVAQLSLSPLVIYISILGAAGDFQKMFDVYFAMDQDGPHAPNKFVFTAMLRAITNQQERAGIEKTMQKCPDFELDSRLIAASIHALTRGRPADQNLALDIIAQHLGLTRPGHPDPFKLSPHLNYWTLDAALQVCLAMQKFRLCVHFMHLIMDNLDFDRPGVRSIAARSHIHKLLRAHASLAMLASPHESSQAIDALEWCLKNDAIYDIPDLRPDLRTYHFVLVTCFRTGDWEGAIKSFQLMTGIQTDSFNESEGKAPPRVQKRPEGRSLAPNVETMSFIMRTALQTKDNTKALQALWLSEYVGIDNLLQDKVAEPYYRASFARALASVIDQLLHDPRTEHRREWLASLKARAKEVVRTVGHTLRRDKSTLGTMTTLTQEDGAVSFDLVARSSKSRSN</sequence>
<comment type="caution">
    <text evidence="6">The sequence shown here is derived from an EMBL/GenBank/DDBJ whole genome shotgun (WGS) entry which is preliminary data.</text>
</comment>
<feature type="repeat" description="PPR" evidence="5">
    <location>
        <begin position="64"/>
        <end position="98"/>
    </location>
</feature>
<evidence type="ECO:0000256" key="4">
    <source>
        <dbReference type="ARBA" id="ARBA00044511"/>
    </source>
</evidence>
<accession>A0A8I2YUS6</accession>
<dbReference type="PANTHER" id="PTHR47936:SF1">
    <property type="entry name" value="PENTATRICOPEPTIDE REPEAT-CONTAINING PROTEIN GUN1, CHLOROPLASTIC"/>
    <property type="match status" value="1"/>
</dbReference>
<evidence type="ECO:0000256" key="2">
    <source>
        <dbReference type="ARBA" id="ARBA00022737"/>
    </source>
</evidence>
<dbReference type="InterPro" id="IPR011990">
    <property type="entry name" value="TPR-like_helical_dom_sf"/>
</dbReference>
<dbReference type="EMBL" id="JAGFBS010000006">
    <property type="protein sequence ID" value="KAG6378555.1"/>
    <property type="molecule type" value="Genomic_DNA"/>
</dbReference>
<dbReference type="OrthoDB" id="185373at2759"/>
<dbReference type="PROSITE" id="PS51375">
    <property type="entry name" value="PPR"/>
    <property type="match status" value="1"/>
</dbReference>
<protein>
    <recommendedName>
        <fullName evidence="8">Pentatricopeptide repeat protein</fullName>
    </recommendedName>
</protein>
<comment type="subunit">
    <text evidence="4">Binds to mitochondrial small subunit 15S rRNA.</text>
</comment>
<dbReference type="InterPro" id="IPR002885">
    <property type="entry name" value="PPR_rpt"/>
</dbReference>
<dbReference type="Proteomes" id="UP000683000">
    <property type="component" value="Unassembled WGS sequence"/>
</dbReference>
<proteinExistence type="inferred from homology"/>
<evidence type="ECO:0000256" key="3">
    <source>
        <dbReference type="ARBA" id="ARBA00044493"/>
    </source>
</evidence>
<dbReference type="Pfam" id="PF13041">
    <property type="entry name" value="PPR_2"/>
    <property type="match status" value="1"/>
</dbReference>
<evidence type="ECO:0000256" key="5">
    <source>
        <dbReference type="PROSITE-ProRule" id="PRU00708"/>
    </source>
</evidence>
<keyword evidence="2" id="KW-0677">Repeat</keyword>
<evidence type="ECO:0008006" key="8">
    <source>
        <dbReference type="Google" id="ProtNLM"/>
    </source>
</evidence>
<reference evidence="6" key="1">
    <citation type="submission" date="2021-03" db="EMBL/GenBank/DDBJ databases">
        <title>Evolutionary innovations through gain and loss of genes in the ectomycorrhizal Boletales.</title>
        <authorList>
            <person name="Wu G."/>
            <person name="Miyauchi S."/>
            <person name="Morin E."/>
            <person name="Yang Z.-L."/>
            <person name="Xu J."/>
            <person name="Martin F.M."/>
        </authorList>
    </citation>
    <scope>NUCLEOTIDE SEQUENCE</scope>
    <source>
        <strain evidence="6">BR01</strain>
    </source>
</reference>
<comment type="function">
    <text evidence="3">Regulates mitochondrial small subunit maturation by controlling 15S rRNA 5'-end processing. Localizes to the 5' precursor of the 15S rRNA in a position that is subsequently occupied by mS47 in the mature yeast mtSSU. Uses structure and sequence-specific RNA recognition, binding to a single-stranded region of the precursor and specifically recognizing bases -6 to -1. The exchange of Ccm1 for mS47 is coupled to the irreversible removal of precursor rRNA that is accompanied by conformational changes of the mitoribosomal proteins uS5m and mS26. These conformational changes signal completion of 5'-end rRNA processing through protection of the mature 5'-end of the 15S rRNA and stabilization of mS47. The removal of the 5' precursor together with the dissociation of Ccm1 may be catalyzed by the 5'-3' exoribonuclease Pet127. Involved in the specific removal of group I introns in mitochondrial encoded transcripts.</text>
</comment>
<evidence type="ECO:0000256" key="1">
    <source>
        <dbReference type="ARBA" id="ARBA00006192"/>
    </source>
</evidence>
<evidence type="ECO:0000313" key="7">
    <source>
        <dbReference type="Proteomes" id="UP000683000"/>
    </source>
</evidence>
<keyword evidence="7" id="KW-1185">Reference proteome</keyword>
<dbReference type="NCBIfam" id="TIGR00756">
    <property type="entry name" value="PPR"/>
    <property type="match status" value="1"/>
</dbReference>
<dbReference type="AlphaFoldDB" id="A0A8I2YUS6"/>
<gene>
    <name evidence="6" type="ORF">JVT61DRAFT_12820</name>
</gene>
<organism evidence="6 7">
    <name type="scientific">Boletus reticuloceps</name>
    <dbReference type="NCBI Taxonomy" id="495285"/>
    <lineage>
        <taxon>Eukaryota</taxon>
        <taxon>Fungi</taxon>
        <taxon>Dikarya</taxon>
        <taxon>Basidiomycota</taxon>
        <taxon>Agaricomycotina</taxon>
        <taxon>Agaricomycetes</taxon>
        <taxon>Agaricomycetidae</taxon>
        <taxon>Boletales</taxon>
        <taxon>Boletineae</taxon>
        <taxon>Boletaceae</taxon>
        <taxon>Boletoideae</taxon>
        <taxon>Boletus</taxon>
    </lineage>
</organism>
<name>A0A8I2YUS6_9AGAM</name>
<comment type="similarity">
    <text evidence="1">Belongs to the CCM1 family.</text>
</comment>
<dbReference type="PANTHER" id="PTHR47936">
    <property type="entry name" value="PPR_LONG DOMAIN-CONTAINING PROTEIN"/>
    <property type="match status" value="1"/>
</dbReference>
<evidence type="ECO:0000313" key="6">
    <source>
        <dbReference type="EMBL" id="KAG6378555.1"/>
    </source>
</evidence>